<dbReference type="PANTHER" id="PTHR30348:SF13">
    <property type="entry name" value="UPF0759 PROTEIN YUNF"/>
    <property type="match status" value="1"/>
</dbReference>
<dbReference type="SUPFAM" id="SSF117396">
    <property type="entry name" value="TM1631-like"/>
    <property type="match status" value="1"/>
</dbReference>
<dbReference type="PANTHER" id="PTHR30348">
    <property type="entry name" value="UNCHARACTERIZED PROTEIN YECE"/>
    <property type="match status" value="1"/>
</dbReference>
<dbReference type="InterPro" id="IPR002763">
    <property type="entry name" value="DUF72"/>
</dbReference>
<keyword evidence="2" id="KW-1185">Reference proteome</keyword>
<dbReference type="AlphaFoldDB" id="A0A1I2RX99"/>
<accession>A0A1I2RX99</accession>
<dbReference type="Proteomes" id="UP000198661">
    <property type="component" value="Unassembled WGS sequence"/>
</dbReference>
<dbReference type="InterPro" id="IPR036520">
    <property type="entry name" value="UPF0759_sf"/>
</dbReference>
<evidence type="ECO:0000313" key="2">
    <source>
        <dbReference type="Proteomes" id="UP000198661"/>
    </source>
</evidence>
<dbReference type="STRING" id="201973.SAMN04488025_13523"/>
<protein>
    <submittedName>
        <fullName evidence="1">Uncharacterized conserved protein YecE, DUF72 family</fullName>
    </submittedName>
</protein>
<dbReference type="EMBL" id="FOOK01000035">
    <property type="protein sequence ID" value="SFG45182.1"/>
    <property type="molecule type" value="Genomic_DNA"/>
</dbReference>
<sequence length="283" mass="32971">MNPIQVGVCGWGDHDLYPPGTPSRDKLALYAGHFPVVEVDSTYHAIPPVERCARWVEETPEAFRFVVKAYRELTGHGRPKGAPERPWKEVAELFAAVLRPFREAGKLSMVLFQFPPWFDCTREHVRHIRRCREAFADLPLAVEFRNRTWYEPRFREKTLRFLREEELIHTVCDEPQAGEGSVPIVPVVTHPEAALIRFHGRNREGWYQTGRSNWRGVRYAYRYSREELAEWIPRIEAMKREARQVTILFNNNSRGDAVPNAKELIDMMGLTFEGLAPRQLGMW</sequence>
<proteinExistence type="predicted"/>
<dbReference type="OrthoDB" id="9780310at2"/>
<dbReference type="Pfam" id="PF01904">
    <property type="entry name" value="DUF72"/>
    <property type="match status" value="1"/>
</dbReference>
<reference evidence="1 2" key="1">
    <citation type="submission" date="2016-10" db="EMBL/GenBank/DDBJ databases">
        <authorList>
            <person name="de Groot N.N."/>
        </authorList>
    </citation>
    <scope>NUCLEOTIDE SEQUENCE [LARGE SCALE GENOMIC DNA]</scope>
    <source>
        <strain evidence="1 2">DSM 44945</strain>
    </source>
</reference>
<organism evidence="1 2">
    <name type="scientific">Planifilum fulgidum</name>
    <dbReference type="NCBI Taxonomy" id="201973"/>
    <lineage>
        <taxon>Bacteria</taxon>
        <taxon>Bacillati</taxon>
        <taxon>Bacillota</taxon>
        <taxon>Bacilli</taxon>
        <taxon>Bacillales</taxon>
        <taxon>Thermoactinomycetaceae</taxon>
        <taxon>Planifilum</taxon>
    </lineage>
</organism>
<dbReference type="Gene3D" id="3.20.20.410">
    <property type="entry name" value="Protein of unknown function UPF0759"/>
    <property type="match status" value="1"/>
</dbReference>
<name>A0A1I2RX99_9BACL</name>
<gene>
    <name evidence="1" type="ORF">SAMN04488025_13523</name>
</gene>
<evidence type="ECO:0000313" key="1">
    <source>
        <dbReference type="EMBL" id="SFG45182.1"/>
    </source>
</evidence>
<dbReference type="RefSeq" id="WP_092040863.1">
    <property type="nucleotide sequence ID" value="NZ_FOOK01000035.1"/>
</dbReference>